<name>A0AAX3EG22_PAEUR</name>
<dbReference type="GO" id="GO:0003677">
    <property type="term" value="F:DNA binding"/>
    <property type="evidence" value="ECO:0007669"/>
    <property type="project" value="InterPro"/>
</dbReference>
<feature type="compositionally biased region" description="Pro residues" evidence="1">
    <location>
        <begin position="208"/>
        <end position="218"/>
    </location>
</feature>
<dbReference type="Proteomes" id="UP001163293">
    <property type="component" value="Chromosome"/>
</dbReference>
<dbReference type="Pfam" id="PF03837">
    <property type="entry name" value="RecT"/>
    <property type="match status" value="1"/>
</dbReference>
<dbReference type="NCBIfam" id="TIGR01913">
    <property type="entry name" value="bet_lambda"/>
    <property type="match status" value="1"/>
</dbReference>
<keyword evidence="3" id="KW-1185">Reference proteome</keyword>
<dbReference type="EMBL" id="CP101185">
    <property type="protein sequence ID" value="UYV96826.1"/>
    <property type="molecule type" value="Genomic_DNA"/>
</dbReference>
<dbReference type="GO" id="GO:0006310">
    <property type="term" value="P:DNA recombination"/>
    <property type="evidence" value="ECO:0007669"/>
    <property type="project" value="InterPro"/>
</dbReference>
<protein>
    <submittedName>
        <fullName evidence="2">Phage recombination protein Bet</fullName>
    </submittedName>
</protein>
<organism evidence="2 3">
    <name type="scientific">Paenarthrobacter ureafaciens</name>
    <dbReference type="NCBI Taxonomy" id="37931"/>
    <lineage>
        <taxon>Bacteria</taxon>
        <taxon>Bacillati</taxon>
        <taxon>Actinomycetota</taxon>
        <taxon>Actinomycetes</taxon>
        <taxon>Micrococcales</taxon>
        <taxon>Micrococcaceae</taxon>
        <taxon>Paenarthrobacter</taxon>
    </lineage>
</organism>
<reference evidence="2" key="1">
    <citation type="submission" date="2022-07" db="EMBL/GenBank/DDBJ databases">
        <authorList>
            <person name="Wu T."/>
        </authorList>
    </citation>
    <scope>NUCLEOTIDE SEQUENCE</scope>
    <source>
        <strain evidence="2">SD-1</strain>
    </source>
</reference>
<accession>A0AAX3EG22</accession>
<dbReference type="RefSeq" id="WP_264398672.1">
    <property type="nucleotide sequence ID" value="NZ_CP101180.1"/>
</dbReference>
<gene>
    <name evidence="2" type="primary">bet</name>
    <name evidence="2" type="ORF">NL394_17510</name>
</gene>
<evidence type="ECO:0000256" key="1">
    <source>
        <dbReference type="SAM" id="MobiDB-lite"/>
    </source>
</evidence>
<sequence length="322" mass="35515">MSTLAIRHQSTALTIQDGQSEFTQPQVAVLRQLGVENATREDLAVFFHQAVRTGLDPFARQIYMIGRNQKNQRTQQWETKYTIQTGIDGYRLIARRAADRAHETLGYEDTLWCGEDGQWRDVWLPTTPPAAAKATVVRAGQKFTATALWSEYVQTKKDGGASTMWAKMSSTMLAKCAEALALRKAFPQDLSGIYTAEEMAQADNQHPAPAPAPEPAPEPKPKQTRSRRPVTPIDPPADLPAPADDEPAEIVEEPAVELITEPQSRMMFALLAKNGFTDDGTSGQKEYIESIIGRQLASRRDITKAEATRIIDLLNDAAPDAA</sequence>
<dbReference type="InterPro" id="IPR018330">
    <property type="entry name" value="RecT_fam"/>
</dbReference>
<evidence type="ECO:0000313" key="2">
    <source>
        <dbReference type="EMBL" id="UYV96826.1"/>
    </source>
</evidence>
<proteinExistence type="predicted"/>
<dbReference type="AlphaFoldDB" id="A0AAX3EG22"/>
<evidence type="ECO:0000313" key="3">
    <source>
        <dbReference type="Proteomes" id="UP001163293"/>
    </source>
</evidence>
<dbReference type="InterPro" id="IPR010183">
    <property type="entry name" value="Phage_lambda_Bet"/>
</dbReference>
<feature type="region of interest" description="Disordered" evidence="1">
    <location>
        <begin position="201"/>
        <end position="246"/>
    </location>
</feature>